<dbReference type="InterPro" id="IPR050932">
    <property type="entry name" value="TM2D1-3-like"/>
</dbReference>
<keyword evidence="2 5" id="KW-0812">Transmembrane</keyword>
<evidence type="ECO:0000313" key="7">
    <source>
        <dbReference type="EMBL" id="AIE91775.1"/>
    </source>
</evidence>
<accession>A0A075FJU1</accession>
<feature type="transmembrane region" description="Helical" evidence="5">
    <location>
        <begin position="108"/>
        <end position="133"/>
    </location>
</feature>
<dbReference type="GO" id="GO:0016020">
    <property type="term" value="C:membrane"/>
    <property type="evidence" value="ECO:0007669"/>
    <property type="project" value="UniProtKB-SubCell"/>
</dbReference>
<evidence type="ECO:0000256" key="1">
    <source>
        <dbReference type="ARBA" id="ARBA00004141"/>
    </source>
</evidence>
<keyword evidence="4 5" id="KW-0472">Membrane</keyword>
<keyword evidence="3 5" id="KW-1133">Transmembrane helix</keyword>
<name>A0A075FJU1_9EURY</name>
<organism evidence="7">
    <name type="scientific">uncultured marine group II/III euryarchaeote AD1000_16_A02</name>
    <dbReference type="NCBI Taxonomy" id="1457730"/>
    <lineage>
        <taxon>Archaea</taxon>
        <taxon>Methanobacteriati</taxon>
        <taxon>Methanobacteriota</taxon>
        <taxon>environmental samples</taxon>
    </lineage>
</organism>
<sequence length="143" mass="14729">MSEAQTYYDGLITQGHTPDSALQYTQQYYPGFAPAAAPAPAPAPAPAMGAPVPGAATNMGVTGAATNLGNAMGVAPEGKDWLVTLLLSIFVGTLGIDRFYLGHIGLGILKLITFGGCGIWWLIDLIIIVTGGMKDANGLPLVK</sequence>
<evidence type="ECO:0000259" key="6">
    <source>
        <dbReference type="Pfam" id="PF05154"/>
    </source>
</evidence>
<dbReference type="InterPro" id="IPR007829">
    <property type="entry name" value="TM2"/>
</dbReference>
<feature type="transmembrane region" description="Helical" evidence="5">
    <location>
        <begin position="81"/>
        <end position="101"/>
    </location>
</feature>
<proteinExistence type="predicted"/>
<reference evidence="7" key="1">
    <citation type="journal article" date="2014" name="Genome Biol. Evol.">
        <title>Pangenome evidence for extensive interdomain horizontal transfer affecting lineage core and shell genes in uncultured planktonic thaumarchaeota and euryarchaeota.</title>
        <authorList>
            <person name="Deschamps P."/>
            <person name="Zivanovic Y."/>
            <person name="Moreira D."/>
            <person name="Rodriguez-Valera F."/>
            <person name="Lopez-Garcia P."/>
        </authorList>
    </citation>
    <scope>NUCLEOTIDE SEQUENCE</scope>
</reference>
<dbReference type="PANTHER" id="PTHR21016:SF25">
    <property type="entry name" value="TM2 DOMAIN-CONTAINING PROTEIN DDB_G0277895-RELATED"/>
    <property type="match status" value="1"/>
</dbReference>
<comment type="subcellular location">
    <subcellularLocation>
        <location evidence="1">Membrane</location>
        <topology evidence="1">Multi-pass membrane protein</topology>
    </subcellularLocation>
</comment>
<dbReference type="AlphaFoldDB" id="A0A075FJU1"/>
<dbReference type="Pfam" id="PF05154">
    <property type="entry name" value="TM2"/>
    <property type="match status" value="1"/>
</dbReference>
<evidence type="ECO:0000256" key="3">
    <source>
        <dbReference type="ARBA" id="ARBA00022989"/>
    </source>
</evidence>
<dbReference type="PANTHER" id="PTHR21016">
    <property type="entry name" value="BETA-AMYLOID BINDING PROTEIN-RELATED"/>
    <property type="match status" value="1"/>
</dbReference>
<protein>
    <submittedName>
        <fullName evidence="7">TM2 domain-containing protein</fullName>
    </submittedName>
</protein>
<evidence type="ECO:0000256" key="5">
    <source>
        <dbReference type="SAM" id="Phobius"/>
    </source>
</evidence>
<evidence type="ECO:0000256" key="4">
    <source>
        <dbReference type="ARBA" id="ARBA00023136"/>
    </source>
</evidence>
<evidence type="ECO:0000256" key="2">
    <source>
        <dbReference type="ARBA" id="ARBA00022692"/>
    </source>
</evidence>
<feature type="domain" description="TM2" evidence="6">
    <location>
        <begin position="78"/>
        <end position="126"/>
    </location>
</feature>
<dbReference type="EMBL" id="KF900349">
    <property type="protein sequence ID" value="AIE91775.1"/>
    <property type="molecule type" value="Genomic_DNA"/>
</dbReference>